<dbReference type="KEGG" id="ssck:SPSK_10816"/>
<accession>A0A0F2MH77</accession>
<dbReference type="AlphaFoldDB" id="A0A0F2MH77"/>
<protein>
    <submittedName>
        <fullName evidence="1">Uncharacterized protein</fullName>
    </submittedName>
</protein>
<dbReference type="VEuPathDB" id="FungiDB:SPSK_10816"/>
<dbReference type="GeneID" id="27672361"/>
<sequence length="76" mass="8666">MPDCDHRDNFAGLILGKPAYDMRSRHKSGVDETLRLSSNTAYGAITAYFMHSTLGRWLGPYQRRQDAATYWGMKPL</sequence>
<dbReference type="EMBL" id="AXCR01000004">
    <property type="protein sequence ID" value="KJR88972.1"/>
    <property type="molecule type" value="Genomic_DNA"/>
</dbReference>
<reference evidence="1 2" key="1">
    <citation type="journal article" date="2014" name="BMC Genomics">
        <title>Comparative genomics of the major fungal agents of human and animal Sporotrichosis: Sporothrix schenckii and Sporothrix brasiliensis.</title>
        <authorList>
            <person name="Teixeira M.M."/>
            <person name="de Almeida L.G."/>
            <person name="Kubitschek-Barreira P."/>
            <person name="Alves F.L."/>
            <person name="Kioshima E.S."/>
            <person name="Abadio A.K."/>
            <person name="Fernandes L."/>
            <person name="Derengowski L.S."/>
            <person name="Ferreira K.S."/>
            <person name="Souza R.C."/>
            <person name="Ruiz J.C."/>
            <person name="de Andrade N.C."/>
            <person name="Paes H.C."/>
            <person name="Nicola A.M."/>
            <person name="Albuquerque P."/>
            <person name="Gerber A.L."/>
            <person name="Martins V.P."/>
            <person name="Peconick L.D."/>
            <person name="Neto A.V."/>
            <person name="Chaucanez C.B."/>
            <person name="Silva P.A."/>
            <person name="Cunha O.L."/>
            <person name="de Oliveira F.F."/>
            <person name="dos Santos T.C."/>
            <person name="Barros A.L."/>
            <person name="Soares M.A."/>
            <person name="de Oliveira L.M."/>
            <person name="Marini M.M."/>
            <person name="Villalobos-Duno H."/>
            <person name="Cunha M.M."/>
            <person name="de Hoog S."/>
            <person name="da Silveira J.F."/>
            <person name="Henrissat B."/>
            <person name="Nino-Vega G.A."/>
            <person name="Cisalpino P.S."/>
            <person name="Mora-Montes H.M."/>
            <person name="Almeida S.R."/>
            <person name="Stajich J.E."/>
            <person name="Lopes-Bezerra L.M."/>
            <person name="Vasconcelos A.T."/>
            <person name="Felipe M.S."/>
        </authorList>
    </citation>
    <scope>NUCLEOTIDE SEQUENCE [LARGE SCALE GENOMIC DNA]</scope>
    <source>
        <strain evidence="1 2">1099-18</strain>
    </source>
</reference>
<dbReference type="RefSeq" id="XP_016591648.1">
    <property type="nucleotide sequence ID" value="XM_016737084.1"/>
</dbReference>
<organism evidence="1 2">
    <name type="scientific">Sporothrix schenckii 1099-18</name>
    <dbReference type="NCBI Taxonomy" id="1397361"/>
    <lineage>
        <taxon>Eukaryota</taxon>
        <taxon>Fungi</taxon>
        <taxon>Dikarya</taxon>
        <taxon>Ascomycota</taxon>
        <taxon>Pezizomycotina</taxon>
        <taxon>Sordariomycetes</taxon>
        <taxon>Sordariomycetidae</taxon>
        <taxon>Ophiostomatales</taxon>
        <taxon>Ophiostomataceae</taxon>
        <taxon>Sporothrix</taxon>
    </lineage>
</organism>
<evidence type="ECO:0000313" key="2">
    <source>
        <dbReference type="Proteomes" id="UP000033710"/>
    </source>
</evidence>
<dbReference type="Proteomes" id="UP000033710">
    <property type="component" value="Unassembled WGS sequence"/>
</dbReference>
<gene>
    <name evidence="1" type="ORF">SPSK_10816</name>
</gene>
<name>A0A0F2MH77_SPOSC</name>
<comment type="caution">
    <text evidence="1">The sequence shown here is derived from an EMBL/GenBank/DDBJ whole genome shotgun (WGS) entry which is preliminary data.</text>
</comment>
<reference evidence="1 2" key="2">
    <citation type="journal article" date="2015" name="Eukaryot. Cell">
        <title>Asexual propagation of a virulent clone complex in a human and feline outbreak of sporotrichosis.</title>
        <authorList>
            <person name="Teixeira Mde M."/>
            <person name="Rodrigues A.M."/>
            <person name="Tsui C.K."/>
            <person name="de Almeida L.G."/>
            <person name="Van Diepeningen A.D."/>
            <person name="van den Ende B.G."/>
            <person name="Fernandes G.F."/>
            <person name="Kano R."/>
            <person name="Hamelin R.C."/>
            <person name="Lopes-Bezerra L.M."/>
            <person name="Vasconcelos A.T."/>
            <person name="de Hoog S."/>
            <person name="de Camargo Z.P."/>
            <person name="Felipe M.S."/>
        </authorList>
    </citation>
    <scope>NUCLEOTIDE SEQUENCE [LARGE SCALE GENOMIC DNA]</scope>
    <source>
        <strain evidence="1 2">1099-18</strain>
    </source>
</reference>
<evidence type="ECO:0000313" key="1">
    <source>
        <dbReference type="EMBL" id="KJR88972.1"/>
    </source>
</evidence>
<proteinExistence type="predicted"/>